<accession>A0ABU3I944</accession>
<feature type="domain" description="Enoyl reductase (ER)" evidence="7">
    <location>
        <begin position="28"/>
        <end position="375"/>
    </location>
</feature>
<dbReference type="Pfam" id="PF00107">
    <property type="entry name" value="ADH_zinc_N"/>
    <property type="match status" value="1"/>
</dbReference>
<dbReference type="Gene3D" id="3.90.180.10">
    <property type="entry name" value="Medium-chain alcohol dehydrogenases, catalytic domain"/>
    <property type="match status" value="1"/>
</dbReference>
<dbReference type="InterPro" id="IPR020843">
    <property type="entry name" value="ER"/>
</dbReference>
<comment type="similarity">
    <text evidence="1 6">Belongs to the zinc-containing alcohol dehydrogenase family.</text>
</comment>
<dbReference type="SMART" id="SM00829">
    <property type="entry name" value="PKS_ER"/>
    <property type="match status" value="1"/>
</dbReference>
<evidence type="ECO:0000256" key="5">
    <source>
        <dbReference type="ARBA" id="ARBA00023027"/>
    </source>
</evidence>
<evidence type="ECO:0000256" key="4">
    <source>
        <dbReference type="ARBA" id="ARBA00023002"/>
    </source>
</evidence>
<evidence type="ECO:0000313" key="8">
    <source>
        <dbReference type="EMBL" id="MDT3766891.1"/>
    </source>
</evidence>
<dbReference type="Proteomes" id="UP001247542">
    <property type="component" value="Unassembled WGS sequence"/>
</dbReference>
<protein>
    <submittedName>
        <fullName evidence="8">Alcohol dehydrogenase catalytic domain-containing protein</fullName>
    </submittedName>
</protein>
<dbReference type="InterPro" id="IPR013154">
    <property type="entry name" value="ADH-like_N"/>
</dbReference>
<dbReference type="SUPFAM" id="SSF50129">
    <property type="entry name" value="GroES-like"/>
    <property type="match status" value="2"/>
</dbReference>
<dbReference type="SUPFAM" id="SSF51735">
    <property type="entry name" value="NAD(P)-binding Rossmann-fold domains"/>
    <property type="match status" value="1"/>
</dbReference>
<dbReference type="InterPro" id="IPR036291">
    <property type="entry name" value="NAD(P)-bd_dom_sf"/>
</dbReference>
<name>A0ABU3I944_9ACTO</name>
<proteinExistence type="inferred from homology"/>
<keyword evidence="5" id="KW-0520">NAD</keyword>
<dbReference type="PANTHER" id="PTHR43880">
    <property type="entry name" value="ALCOHOL DEHYDROGENASE"/>
    <property type="match status" value="1"/>
</dbReference>
<keyword evidence="9" id="KW-1185">Reference proteome</keyword>
<comment type="cofactor">
    <cofactor evidence="6">
        <name>Zn(2+)</name>
        <dbReference type="ChEBI" id="CHEBI:29105"/>
    </cofactor>
</comment>
<evidence type="ECO:0000256" key="6">
    <source>
        <dbReference type="RuleBase" id="RU361277"/>
    </source>
</evidence>
<dbReference type="Gene3D" id="3.40.50.720">
    <property type="entry name" value="NAD(P)-binding Rossmann-like Domain"/>
    <property type="match status" value="1"/>
</dbReference>
<dbReference type="PANTHER" id="PTHR43880:SF12">
    <property type="entry name" value="ALCOHOL DEHYDROGENASE CLASS-3"/>
    <property type="match status" value="1"/>
</dbReference>
<keyword evidence="4" id="KW-0560">Oxidoreductase</keyword>
<dbReference type="EMBL" id="JASXSX010000001">
    <property type="protein sequence ID" value="MDT3766891.1"/>
    <property type="molecule type" value="Genomic_DNA"/>
</dbReference>
<evidence type="ECO:0000259" key="7">
    <source>
        <dbReference type="SMART" id="SM00829"/>
    </source>
</evidence>
<dbReference type="PROSITE" id="PS00059">
    <property type="entry name" value="ADH_ZINC"/>
    <property type="match status" value="1"/>
</dbReference>
<keyword evidence="3 6" id="KW-0862">Zinc</keyword>
<reference evidence="8 9" key="1">
    <citation type="submission" date="2023-06" db="EMBL/GenBank/DDBJ databases">
        <title>Draft genome sequence of Gleimia hominis type strain CCUG 57540T.</title>
        <authorList>
            <person name="Salva-Serra F."/>
            <person name="Cardew S."/>
            <person name="Jensie Markopoulos S."/>
            <person name="Ohlen M."/>
            <person name="Inganas E."/>
            <person name="Svensson-Stadler L."/>
            <person name="Moore E.R.B."/>
        </authorList>
    </citation>
    <scope>NUCLEOTIDE SEQUENCE [LARGE SCALE GENOMIC DNA]</scope>
    <source>
        <strain evidence="8 9">CCUG 57540</strain>
    </source>
</reference>
<evidence type="ECO:0000256" key="1">
    <source>
        <dbReference type="ARBA" id="ARBA00008072"/>
    </source>
</evidence>
<evidence type="ECO:0000256" key="2">
    <source>
        <dbReference type="ARBA" id="ARBA00022723"/>
    </source>
</evidence>
<dbReference type="RefSeq" id="WP_313272114.1">
    <property type="nucleotide sequence ID" value="NZ_JASXSX010000001.1"/>
</dbReference>
<dbReference type="InterPro" id="IPR002328">
    <property type="entry name" value="ADH_Zn_CS"/>
</dbReference>
<gene>
    <name evidence="8" type="ORF">QS713_02275</name>
</gene>
<evidence type="ECO:0000313" key="9">
    <source>
        <dbReference type="Proteomes" id="UP001247542"/>
    </source>
</evidence>
<dbReference type="Pfam" id="PF08240">
    <property type="entry name" value="ADH_N"/>
    <property type="match status" value="1"/>
</dbReference>
<keyword evidence="2 6" id="KW-0479">Metal-binding</keyword>
<dbReference type="InterPro" id="IPR013149">
    <property type="entry name" value="ADH-like_C"/>
</dbReference>
<dbReference type="InterPro" id="IPR011032">
    <property type="entry name" value="GroES-like_sf"/>
</dbReference>
<organism evidence="8 9">
    <name type="scientific">Gleimia hominis</name>
    <dbReference type="NCBI Taxonomy" id="595468"/>
    <lineage>
        <taxon>Bacteria</taxon>
        <taxon>Bacillati</taxon>
        <taxon>Actinomycetota</taxon>
        <taxon>Actinomycetes</taxon>
        <taxon>Actinomycetales</taxon>
        <taxon>Actinomycetaceae</taxon>
        <taxon>Gleimia</taxon>
    </lineage>
</organism>
<evidence type="ECO:0000256" key="3">
    <source>
        <dbReference type="ARBA" id="ARBA00022833"/>
    </source>
</evidence>
<comment type="caution">
    <text evidence="8">The sequence shown here is derived from an EMBL/GenBank/DDBJ whole genome shotgun (WGS) entry which is preliminary data.</text>
</comment>
<sequence length="377" mass="39580">MRSVSKGMMTMKITAAVLESQNCPEPFSESKALQVKELSLDAPGPTEVLVKITAAGLCHSDLSVLQGNRIWPTPLVVGHEAAGVVQEVGAKVKDFHEGDHVIMTFLPRCEECRACQTEGKLPCSKGVAANNAGMLLNGSIRLHDGDQQIHHHLGVSGFATHAVVDQASIVKVPQELPADISAVLGCAMITGGGAVLNELDPKPGQSLMVVGLGGVGMAGLLTALACEGVEVTAADVSADKLELAKQFGAHHCLTTKEVEEKGVTADLVLEAAGHPKAFETAYKAIGVGGKMVTIGLPAPDEVSQIHPTALTAGARTVMGSYMGSAVPKRDVPKFAELYLEGKLPLDKLITSHIKLEDINEGMDRLAAGKELRQIIQF</sequence>